<evidence type="ECO:0000313" key="5">
    <source>
        <dbReference type="Proteomes" id="UP000002216"/>
    </source>
</evidence>
<dbReference type="Pfam" id="PF01136">
    <property type="entry name" value="Peptidase_U32"/>
    <property type="match status" value="1"/>
</dbReference>
<evidence type="ECO:0000313" key="4">
    <source>
        <dbReference type="EMBL" id="ACU88834.1"/>
    </source>
</evidence>
<dbReference type="GO" id="GO:0008233">
    <property type="term" value="F:peptidase activity"/>
    <property type="evidence" value="ECO:0007669"/>
    <property type="project" value="UniProtKB-KW"/>
</dbReference>
<dbReference type="HOGENOM" id="CLU_011540_0_2_7"/>
<dbReference type="PANTHER" id="PTHR30217:SF6">
    <property type="entry name" value="TRNA HYDROXYLATION PROTEIN P"/>
    <property type="match status" value="1"/>
</dbReference>
<keyword evidence="2" id="KW-0378">Hydrolase</keyword>
<accession>C7LN64</accession>
<keyword evidence="5" id="KW-1185">Reference proteome</keyword>
<keyword evidence="1" id="KW-0645">Protease</keyword>
<sequence length="417" mass="45772">MHVIPELLVPVGSPDKLATALRYGADAVYLGGQALSLRAKTDGFSFSQLRDAVNLAHAGGTKVYFAMNLLAWEEHLPGVEAYLEELAGIDVDGLIIADPGIMSMAMKRVPHIPIHVSTQVSTSNSATAAFWRDLGARRINVARELGAARIRAMVRNVPDLEFEVFVHGAMCMAVSGRCLLSSHLTRRSGNLGQCTHPCRFDYKVTAVRLEERLRPGEDTWEIQCGGEFSQVMAAEDLCLIKYLNWFRNNGVASLKIEGRMKTPSYLAQVTDVYRTALDDLAAGTFRPGLYLEELQQLATRPLTSAFFTPQPVTLLPALSRSLTKNIVGRLVEPTGDDRWVMDVKHRFETGSPLEILFPGLRRPVLGADDYGVENAEGELLPTVHGGMRVVLRCAYPGLEAGMFLRAHHPGVYNSQAG</sequence>
<protein>
    <submittedName>
        <fullName evidence="4">Peptidase U32</fullName>
    </submittedName>
</protein>
<dbReference type="PANTHER" id="PTHR30217">
    <property type="entry name" value="PEPTIDASE U32 FAMILY"/>
    <property type="match status" value="1"/>
</dbReference>
<dbReference type="GO" id="GO:0006508">
    <property type="term" value="P:proteolysis"/>
    <property type="evidence" value="ECO:0007669"/>
    <property type="project" value="UniProtKB-KW"/>
</dbReference>
<reference evidence="4 5" key="1">
    <citation type="journal article" date="2009" name="Stand. Genomic Sci.">
        <title>Complete genome sequence of Desulfomicrobium baculatum type strain (X).</title>
        <authorList>
            <person name="Copeland A."/>
            <person name="Spring S."/>
            <person name="Goker M."/>
            <person name="Schneider S."/>
            <person name="Lapidus A."/>
            <person name="Del Rio T.G."/>
            <person name="Tice H."/>
            <person name="Cheng J.F."/>
            <person name="Chen F."/>
            <person name="Nolan M."/>
            <person name="Bruce D."/>
            <person name="Goodwin L."/>
            <person name="Pitluck S."/>
            <person name="Ivanova N."/>
            <person name="Mavrommatis K."/>
            <person name="Ovchinnikova G."/>
            <person name="Pati A."/>
            <person name="Chen A."/>
            <person name="Palaniappan K."/>
            <person name="Land M."/>
            <person name="Hauser L."/>
            <person name="Chang Y.J."/>
            <person name="Jeffries C.C."/>
            <person name="Meincke L."/>
            <person name="Sims D."/>
            <person name="Brettin T."/>
            <person name="Detter J.C."/>
            <person name="Han C."/>
            <person name="Chain P."/>
            <person name="Bristow J."/>
            <person name="Eisen J.A."/>
            <person name="Markowitz V."/>
            <person name="Hugenholtz P."/>
            <person name="Kyrpides N.C."/>
            <person name="Klenk H.P."/>
            <person name="Lucas S."/>
        </authorList>
    </citation>
    <scope>NUCLEOTIDE SEQUENCE [LARGE SCALE GENOMIC DNA]</scope>
    <source>
        <strain evidence="5">DSM 4028 / VKM B-1378 / X</strain>
    </source>
</reference>
<dbReference type="PROSITE" id="PS01276">
    <property type="entry name" value="PEPTIDASE_U32"/>
    <property type="match status" value="1"/>
</dbReference>
<dbReference type="InterPro" id="IPR051454">
    <property type="entry name" value="RNA/ubiquinone_mod_enzymes"/>
</dbReference>
<dbReference type="EMBL" id="CP001629">
    <property type="protein sequence ID" value="ACU88834.1"/>
    <property type="molecule type" value="Genomic_DNA"/>
</dbReference>
<comment type="similarity">
    <text evidence="3">Belongs to the peptidase U32 family.</text>
</comment>
<dbReference type="AlphaFoldDB" id="C7LN64"/>
<dbReference type="Proteomes" id="UP000002216">
    <property type="component" value="Chromosome"/>
</dbReference>
<name>C7LN64_DESBD</name>
<dbReference type="OrthoDB" id="9807498at2"/>
<proteinExistence type="inferred from homology"/>
<dbReference type="RefSeq" id="WP_015772934.1">
    <property type="nucleotide sequence ID" value="NC_013173.1"/>
</dbReference>
<gene>
    <name evidence="4" type="ordered locus">Dbac_0711</name>
</gene>
<dbReference type="KEGG" id="dba:Dbac_0711"/>
<evidence type="ECO:0000256" key="3">
    <source>
        <dbReference type="ARBA" id="ARBA00038374"/>
    </source>
</evidence>
<organism evidence="4 5">
    <name type="scientific">Desulfomicrobium baculatum (strain DSM 4028 / VKM B-1378 / X)</name>
    <name type="common">Desulfovibrio baculatus</name>
    <dbReference type="NCBI Taxonomy" id="525897"/>
    <lineage>
        <taxon>Bacteria</taxon>
        <taxon>Pseudomonadati</taxon>
        <taxon>Thermodesulfobacteriota</taxon>
        <taxon>Desulfovibrionia</taxon>
        <taxon>Desulfovibrionales</taxon>
        <taxon>Desulfomicrobiaceae</taxon>
        <taxon>Desulfomicrobium</taxon>
    </lineage>
</organism>
<dbReference type="STRING" id="525897.Dbac_0711"/>
<dbReference type="InterPro" id="IPR001539">
    <property type="entry name" value="Peptidase_U32"/>
</dbReference>
<dbReference type="eggNOG" id="COG0826">
    <property type="taxonomic scope" value="Bacteria"/>
</dbReference>
<evidence type="ECO:0000256" key="1">
    <source>
        <dbReference type="ARBA" id="ARBA00022670"/>
    </source>
</evidence>
<evidence type="ECO:0000256" key="2">
    <source>
        <dbReference type="ARBA" id="ARBA00022801"/>
    </source>
</evidence>